<sequence>VCVRKREQEREGQRKARFSLQLLLCHFWEERGGSNASSGPFLQILHLMEETDLRSARFEGKGIPLHRASTLIEMSSD</sequence>
<proteinExistence type="predicted"/>
<comment type="caution">
    <text evidence="1">The sequence shown here is derived from an EMBL/GenBank/DDBJ whole genome shotgun (WGS) entry which is preliminary data.</text>
</comment>
<gene>
    <name evidence="1" type="ORF">KUCAC02_006968</name>
</gene>
<dbReference type="EMBL" id="CM043807">
    <property type="protein sequence ID" value="KAI4803419.1"/>
    <property type="molecule type" value="Genomic_DNA"/>
</dbReference>
<accession>A0ACB9VTM2</accession>
<keyword evidence="2" id="KW-1185">Reference proteome</keyword>
<organism evidence="1 2">
    <name type="scientific">Chaenocephalus aceratus</name>
    <name type="common">Blackfin icefish</name>
    <name type="synonym">Chaenichthys aceratus</name>
    <dbReference type="NCBI Taxonomy" id="36190"/>
    <lineage>
        <taxon>Eukaryota</taxon>
        <taxon>Metazoa</taxon>
        <taxon>Chordata</taxon>
        <taxon>Craniata</taxon>
        <taxon>Vertebrata</taxon>
        <taxon>Euteleostomi</taxon>
        <taxon>Actinopterygii</taxon>
        <taxon>Neopterygii</taxon>
        <taxon>Teleostei</taxon>
        <taxon>Neoteleostei</taxon>
        <taxon>Acanthomorphata</taxon>
        <taxon>Eupercaria</taxon>
        <taxon>Perciformes</taxon>
        <taxon>Notothenioidei</taxon>
        <taxon>Channichthyidae</taxon>
        <taxon>Chaenocephalus</taxon>
    </lineage>
</organism>
<feature type="non-terminal residue" evidence="1">
    <location>
        <position position="1"/>
    </location>
</feature>
<evidence type="ECO:0000313" key="1">
    <source>
        <dbReference type="EMBL" id="KAI4803419.1"/>
    </source>
</evidence>
<dbReference type="Proteomes" id="UP001057452">
    <property type="component" value="Chromosome 23"/>
</dbReference>
<protein>
    <submittedName>
        <fullName evidence="1">Uncharacterized protein</fullName>
    </submittedName>
</protein>
<name>A0ACB9VTM2_CHAAC</name>
<reference evidence="1" key="1">
    <citation type="submission" date="2022-05" db="EMBL/GenBank/DDBJ databases">
        <title>Chromosome-level genome of Chaenocephalus aceratus.</title>
        <authorList>
            <person name="Park H."/>
        </authorList>
    </citation>
    <scope>NUCLEOTIDE SEQUENCE</scope>
    <source>
        <strain evidence="1">KU_202001</strain>
    </source>
</reference>
<feature type="non-terminal residue" evidence="1">
    <location>
        <position position="77"/>
    </location>
</feature>
<evidence type="ECO:0000313" key="2">
    <source>
        <dbReference type="Proteomes" id="UP001057452"/>
    </source>
</evidence>